<dbReference type="EMBL" id="JAXAVX010000014">
    <property type="protein sequence ID" value="MDX8153465.1"/>
    <property type="molecule type" value="Genomic_DNA"/>
</dbReference>
<comment type="caution">
    <text evidence="12">The sequence shown here is derived from an EMBL/GenBank/DDBJ whole genome shotgun (WGS) entry which is preliminary data.</text>
</comment>
<comment type="similarity">
    <text evidence="10 11">Belongs to the phosphoglycerate kinase family.</text>
</comment>
<feature type="binding site" evidence="10">
    <location>
        <begin position="30"/>
        <end position="32"/>
    </location>
    <ligand>
        <name>substrate</name>
    </ligand>
</feature>
<feature type="binding site" evidence="10">
    <location>
        <begin position="78"/>
        <end position="81"/>
    </location>
    <ligand>
        <name>substrate</name>
    </ligand>
</feature>
<keyword evidence="8 10" id="KW-0067">ATP-binding</keyword>
<keyword evidence="10" id="KW-0963">Cytoplasm</keyword>
<evidence type="ECO:0000256" key="1">
    <source>
        <dbReference type="ARBA" id="ARBA00000642"/>
    </source>
</evidence>
<feature type="binding site" evidence="10">
    <location>
        <position position="55"/>
    </location>
    <ligand>
        <name>substrate</name>
    </ligand>
</feature>
<keyword evidence="9 10" id="KW-0324">Glycolysis</keyword>
<evidence type="ECO:0000256" key="5">
    <source>
        <dbReference type="ARBA" id="ARBA00022679"/>
    </source>
</evidence>
<dbReference type="PROSITE" id="PS00111">
    <property type="entry name" value="PGLYCERATE_KINASE"/>
    <property type="match status" value="1"/>
</dbReference>
<dbReference type="HAMAP" id="MF_00145">
    <property type="entry name" value="Phosphoglyc_kinase"/>
    <property type="match status" value="1"/>
</dbReference>
<evidence type="ECO:0000256" key="4">
    <source>
        <dbReference type="ARBA" id="ARBA00016471"/>
    </source>
</evidence>
<organism evidence="12 13">
    <name type="scientific">Patulibacter brassicae</name>
    <dbReference type="NCBI Taxonomy" id="1705717"/>
    <lineage>
        <taxon>Bacteria</taxon>
        <taxon>Bacillati</taxon>
        <taxon>Actinomycetota</taxon>
        <taxon>Thermoleophilia</taxon>
        <taxon>Solirubrobacterales</taxon>
        <taxon>Patulibacteraceae</taxon>
        <taxon>Patulibacter</taxon>
    </lineage>
</organism>
<dbReference type="Proteomes" id="UP001277761">
    <property type="component" value="Unassembled WGS sequence"/>
</dbReference>
<dbReference type="PANTHER" id="PTHR11406:SF23">
    <property type="entry name" value="PHOSPHOGLYCERATE KINASE 1, CHLOROPLASTIC-RELATED"/>
    <property type="match status" value="1"/>
</dbReference>
<evidence type="ECO:0000256" key="9">
    <source>
        <dbReference type="ARBA" id="ARBA00023152"/>
    </source>
</evidence>
<dbReference type="PIRSF" id="PIRSF000724">
    <property type="entry name" value="Pgk"/>
    <property type="match status" value="1"/>
</dbReference>
<proteinExistence type="inferred from homology"/>
<dbReference type="Pfam" id="PF00162">
    <property type="entry name" value="PGK"/>
    <property type="match status" value="1"/>
</dbReference>
<feature type="binding site" evidence="10">
    <location>
        <position position="316"/>
    </location>
    <ligand>
        <name>ATP</name>
        <dbReference type="ChEBI" id="CHEBI:30616"/>
    </ligand>
</feature>
<reference evidence="12 13" key="1">
    <citation type="submission" date="2023-11" db="EMBL/GenBank/DDBJ databases">
        <authorList>
            <person name="Xu M."/>
            <person name="Jiang T."/>
        </authorList>
    </citation>
    <scope>NUCLEOTIDE SEQUENCE [LARGE SCALE GENOMIC DNA]</scope>
    <source>
        <strain evidence="12 13">SD</strain>
    </source>
</reference>
<keyword evidence="5 10" id="KW-0808">Transferase</keyword>
<evidence type="ECO:0000256" key="7">
    <source>
        <dbReference type="ARBA" id="ARBA00022777"/>
    </source>
</evidence>
<sequence length="416" mass="42609">MSSDASTTPAAIRTLDDLQVGGKRVFVRVDFNVPLAGPAPADSPAPDEIITDDTRIRAAVPTIQRLLADGAALVLAAHLGRPKGVDPALSLAPVAARLQQLLGETVTLAPAVVGDAVTAAAAALEPGVEGKRILMLENVRYEAGETKNDPELARGYAALADGVFVNDAFGAAHRAHASTEGVAHEVEQAAAGLLLQGEVETLEGILANPGRPLVAIVGGAKVTDKIGVIDAFLERADTILIGGAMAFPFFKAQGHEVGSSLCEEAGVEPASRALRDAELKGCRLLLPVDLSVGREFSADTEQRDVDGVDTPEGWMGLDVGPKTAEAYRQEILGAGSVFWNGPMGAFELATFAPGTKAVAQAVADTEATTVVGGGDSAAALQQFGLGDQVTHLSTGGGASLELIEGKALPGVEVLRA</sequence>
<feature type="binding site" evidence="10">
    <location>
        <position position="347"/>
    </location>
    <ligand>
        <name>ATP</name>
        <dbReference type="ChEBI" id="CHEBI:30616"/>
    </ligand>
</feature>
<evidence type="ECO:0000256" key="3">
    <source>
        <dbReference type="ARBA" id="ARBA00013061"/>
    </source>
</evidence>
<dbReference type="SUPFAM" id="SSF53748">
    <property type="entry name" value="Phosphoglycerate kinase"/>
    <property type="match status" value="1"/>
</dbReference>
<feature type="binding site" evidence="10">
    <location>
        <begin position="373"/>
        <end position="376"/>
    </location>
    <ligand>
        <name>ATP</name>
        <dbReference type="ChEBI" id="CHEBI:30616"/>
    </ligand>
</feature>
<feature type="binding site" evidence="10">
    <location>
        <position position="225"/>
    </location>
    <ligand>
        <name>ATP</name>
        <dbReference type="ChEBI" id="CHEBI:30616"/>
    </ligand>
</feature>
<dbReference type="EC" id="2.7.2.3" evidence="3 10"/>
<dbReference type="PRINTS" id="PR00477">
    <property type="entry name" value="PHGLYCKINASE"/>
</dbReference>
<dbReference type="InterPro" id="IPR001576">
    <property type="entry name" value="Phosphoglycerate_kinase"/>
</dbReference>
<comment type="subunit">
    <text evidence="10">Monomer.</text>
</comment>
<evidence type="ECO:0000256" key="11">
    <source>
        <dbReference type="RuleBase" id="RU000532"/>
    </source>
</evidence>
<feature type="binding site" evidence="10">
    <location>
        <position position="140"/>
    </location>
    <ligand>
        <name>substrate</name>
    </ligand>
</feature>
<comment type="pathway">
    <text evidence="2 10">Carbohydrate degradation; glycolysis; pyruvate from D-glyceraldehyde 3-phosphate: step 2/5.</text>
</comment>
<comment type="subcellular location">
    <subcellularLocation>
        <location evidence="10">Cytoplasm</location>
    </subcellularLocation>
</comment>
<feature type="binding site" evidence="10">
    <location>
        <position position="174"/>
    </location>
    <ligand>
        <name>substrate</name>
    </ligand>
</feature>
<evidence type="ECO:0000256" key="2">
    <source>
        <dbReference type="ARBA" id="ARBA00004838"/>
    </source>
</evidence>
<protein>
    <recommendedName>
        <fullName evidence="4 10">Phosphoglycerate kinase</fullName>
        <ecNumber evidence="3 10">2.7.2.3</ecNumber>
    </recommendedName>
</protein>
<dbReference type="InterPro" id="IPR015911">
    <property type="entry name" value="Phosphoglycerate_kinase_CS"/>
</dbReference>
<keyword evidence="6 10" id="KW-0547">Nucleotide-binding</keyword>
<name>A0ABU4VPU4_9ACTN</name>
<evidence type="ECO:0000256" key="6">
    <source>
        <dbReference type="ARBA" id="ARBA00022741"/>
    </source>
</evidence>
<evidence type="ECO:0000313" key="12">
    <source>
        <dbReference type="EMBL" id="MDX8153465.1"/>
    </source>
</evidence>
<dbReference type="InterPro" id="IPR036043">
    <property type="entry name" value="Phosphoglycerate_kinase_sf"/>
</dbReference>
<dbReference type="RefSeq" id="WP_319955616.1">
    <property type="nucleotide sequence ID" value="NZ_JAXAVX010000014.1"/>
</dbReference>
<dbReference type="GO" id="GO:0004618">
    <property type="term" value="F:phosphoglycerate kinase activity"/>
    <property type="evidence" value="ECO:0007669"/>
    <property type="project" value="UniProtKB-EC"/>
</dbReference>
<evidence type="ECO:0000313" key="13">
    <source>
        <dbReference type="Proteomes" id="UP001277761"/>
    </source>
</evidence>
<dbReference type="InterPro" id="IPR015824">
    <property type="entry name" value="Phosphoglycerate_kinase_N"/>
</dbReference>
<keyword evidence="13" id="KW-1185">Reference proteome</keyword>
<evidence type="ECO:0000256" key="10">
    <source>
        <dbReference type="HAMAP-Rule" id="MF_00145"/>
    </source>
</evidence>
<gene>
    <name evidence="10" type="primary">pgk</name>
    <name evidence="12" type="ORF">SK069_17840</name>
</gene>
<comment type="catalytic activity">
    <reaction evidence="1 10 11">
        <text>(2R)-3-phosphoglycerate + ATP = (2R)-3-phospho-glyceroyl phosphate + ADP</text>
        <dbReference type="Rhea" id="RHEA:14801"/>
        <dbReference type="ChEBI" id="CHEBI:30616"/>
        <dbReference type="ChEBI" id="CHEBI:57604"/>
        <dbReference type="ChEBI" id="CHEBI:58272"/>
        <dbReference type="ChEBI" id="CHEBI:456216"/>
        <dbReference type="EC" id="2.7.2.3"/>
    </reaction>
</comment>
<accession>A0ABU4VPU4</accession>
<evidence type="ECO:0000256" key="8">
    <source>
        <dbReference type="ARBA" id="ARBA00022840"/>
    </source>
</evidence>
<keyword evidence="7 10" id="KW-0418">Kinase</keyword>
<dbReference type="PANTHER" id="PTHR11406">
    <property type="entry name" value="PHOSPHOGLYCERATE KINASE"/>
    <property type="match status" value="1"/>
</dbReference>
<dbReference type="Gene3D" id="3.40.50.1260">
    <property type="entry name" value="Phosphoglycerate kinase, N-terminal domain"/>
    <property type="match status" value="2"/>
</dbReference>